<dbReference type="Proteomes" id="UP000637906">
    <property type="component" value="Unassembled WGS sequence"/>
</dbReference>
<accession>A0A8J3HW82</accession>
<sequence length="70" mass="8216">MIIEIDNKLYREYSTRREANIPGKKRQKISMIGNWIGRRFVASMTFIGGCDKEVFNTWLEQILLPLLAQL</sequence>
<name>A0A8J3HW82_9RICK</name>
<organism evidence="1 2">
    <name type="scientific">Candidatus Mesenet longicola</name>
    <dbReference type="NCBI Taxonomy" id="1892558"/>
    <lineage>
        <taxon>Bacteria</taxon>
        <taxon>Pseudomonadati</taxon>
        <taxon>Pseudomonadota</taxon>
        <taxon>Alphaproteobacteria</taxon>
        <taxon>Rickettsiales</taxon>
        <taxon>Anaplasmataceae</taxon>
        <taxon>Candidatus Mesenet</taxon>
    </lineage>
</organism>
<reference evidence="1 2" key="1">
    <citation type="journal article" date="2021" name="Microb. Ecol.">
        <title>Candidatus Mesenet longicola: Novel Endosymbionts of Brontispa longissima that Induce Cytoplasmic Incompatibility.</title>
        <authorList>
            <person name="Takano S."/>
            <person name="Gotoh Y."/>
            <person name="Hayashi T."/>
        </authorList>
    </citation>
    <scope>NUCLEOTIDE SEQUENCE [LARGE SCALE GENOMIC DNA]</scope>
    <source>
        <strain evidence="1">L5</strain>
    </source>
</reference>
<evidence type="ECO:0000313" key="1">
    <source>
        <dbReference type="EMBL" id="GHM60055.1"/>
    </source>
</evidence>
<evidence type="ECO:0000313" key="2">
    <source>
        <dbReference type="Proteomes" id="UP000637906"/>
    </source>
</evidence>
<protein>
    <recommendedName>
        <fullName evidence="3">Tc1-like transposase DDE domain-containing protein</fullName>
    </recommendedName>
</protein>
<comment type="caution">
    <text evidence="1">The sequence shown here is derived from an EMBL/GenBank/DDBJ whole genome shotgun (WGS) entry which is preliminary data.</text>
</comment>
<gene>
    <name evidence="1" type="ORF">sL5_10480</name>
</gene>
<proteinExistence type="predicted"/>
<dbReference type="EMBL" id="BNGU01000065">
    <property type="protein sequence ID" value="GHM60055.1"/>
    <property type="molecule type" value="Genomic_DNA"/>
</dbReference>
<dbReference type="AlphaFoldDB" id="A0A8J3HW82"/>
<keyword evidence="2" id="KW-1185">Reference proteome</keyword>
<evidence type="ECO:0008006" key="3">
    <source>
        <dbReference type="Google" id="ProtNLM"/>
    </source>
</evidence>